<feature type="non-terminal residue" evidence="3">
    <location>
        <position position="295"/>
    </location>
</feature>
<gene>
    <name evidence="3" type="ORF">AFUS01_LOCUS17953</name>
</gene>
<dbReference type="Proteomes" id="UP000708208">
    <property type="component" value="Unassembled WGS sequence"/>
</dbReference>
<organism evidence="3 4">
    <name type="scientific">Allacma fusca</name>
    <dbReference type="NCBI Taxonomy" id="39272"/>
    <lineage>
        <taxon>Eukaryota</taxon>
        <taxon>Metazoa</taxon>
        <taxon>Ecdysozoa</taxon>
        <taxon>Arthropoda</taxon>
        <taxon>Hexapoda</taxon>
        <taxon>Collembola</taxon>
        <taxon>Symphypleona</taxon>
        <taxon>Sminthuridae</taxon>
        <taxon>Allacma</taxon>
    </lineage>
</organism>
<sequence>TDITIMDDSQSFQKPTVGGHLAAKSLIDSERYDEAASVLSLLLEEARSNPSLSEEEFRETLNLQRHLSSIYEEQGDYEKATSLLIDLCKIQSNVPDDDDPGILKTKIKLISLLQKQGKLEEALDLGFQSLTGPNSEDRIQIQKQVAYLLVHLHRVPEAINQLEQVLEKEKEIFWNSSPEVISTQKTLASLLSSEGYFERTRQLLTELLESLRKSLGQDHLEVVGTLENIAAVLASQGRYREGLKSLEEVLGLREKIQSRNHPDTLSTLQSMSVIMSSLGDHERAANILNEVHSVR</sequence>
<comment type="caution">
    <text evidence="3">The sequence shown here is derived from an EMBL/GenBank/DDBJ whole genome shotgun (WGS) entry which is preliminary data.</text>
</comment>
<name>A0A8J2JZ36_9HEXA</name>
<dbReference type="AlphaFoldDB" id="A0A8J2JZ36"/>
<dbReference type="EMBL" id="CAJVCH010175578">
    <property type="protein sequence ID" value="CAG7729222.1"/>
    <property type="molecule type" value="Genomic_DNA"/>
</dbReference>
<feature type="non-terminal residue" evidence="3">
    <location>
        <position position="1"/>
    </location>
</feature>
<keyword evidence="4" id="KW-1185">Reference proteome</keyword>
<dbReference type="PANTHER" id="PTHR45641:SF19">
    <property type="entry name" value="NEPHROCYSTIN-3"/>
    <property type="match status" value="1"/>
</dbReference>
<keyword evidence="1" id="KW-0677">Repeat</keyword>
<accession>A0A8J2JZ36</accession>
<evidence type="ECO:0000256" key="2">
    <source>
        <dbReference type="ARBA" id="ARBA00022803"/>
    </source>
</evidence>
<reference evidence="3" key="1">
    <citation type="submission" date="2021-06" db="EMBL/GenBank/DDBJ databases">
        <authorList>
            <person name="Hodson N. C."/>
            <person name="Mongue J. A."/>
            <person name="Jaron S. K."/>
        </authorList>
    </citation>
    <scope>NUCLEOTIDE SEQUENCE</scope>
</reference>
<keyword evidence="2" id="KW-0802">TPR repeat</keyword>
<protein>
    <recommendedName>
        <fullName evidence="5">Kinesin light chain</fullName>
    </recommendedName>
</protein>
<proteinExistence type="predicted"/>
<dbReference type="PANTHER" id="PTHR45641">
    <property type="entry name" value="TETRATRICOPEPTIDE REPEAT PROTEIN (AFU_ORTHOLOGUE AFUA_6G03870)"/>
    <property type="match status" value="1"/>
</dbReference>
<dbReference type="Pfam" id="PF13424">
    <property type="entry name" value="TPR_12"/>
    <property type="match status" value="1"/>
</dbReference>
<dbReference type="OrthoDB" id="9986634at2759"/>
<evidence type="ECO:0000313" key="4">
    <source>
        <dbReference type="Proteomes" id="UP000708208"/>
    </source>
</evidence>
<evidence type="ECO:0000313" key="3">
    <source>
        <dbReference type="EMBL" id="CAG7729222.1"/>
    </source>
</evidence>
<evidence type="ECO:0000256" key="1">
    <source>
        <dbReference type="ARBA" id="ARBA00022737"/>
    </source>
</evidence>
<evidence type="ECO:0008006" key="5">
    <source>
        <dbReference type="Google" id="ProtNLM"/>
    </source>
</evidence>